<reference evidence="1" key="1">
    <citation type="journal article" date="2014" name="Int. J. Syst. Evol. Microbiol.">
        <title>Complete genome sequence of Corynebacterium casei LMG S-19264T (=DSM 44701T), isolated from a smear-ripened cheese.</title>
        <authorList>
            <consortium name="US DOE Joint Genome Institute (JGI-PGF)"/>
            <person name="Walter F."/>
            <person name="Albersmeier A."/>
            <person name="Kalinowski J."/>
            <person name="Ruckert C."/>
        </authorList>
    </citation>
    <scope>NUCLEOTIDE SEQUENCE</scope>
    <source>
        <strain evidence="1">CGMCC 1.15762</strain>
    </source>
</reference>
<comment type="caution">
    <text evidence="1">The sequence shown here is derived from an EMBL/GenBank/DDBJ whole genome shotgun (WGS) entry which is preliminary data.</text>
</comment>
<proteinExistence type="predicted"/>
<sequence length="108" mass="11976">MAYNARVLDNSKGKSNLGLQPWVKISTEAPPTLIIHAKNVQVDDVRQLMAYALTLNEAGVPVDMRLYATGGHAFGMRPTADPITREWPGEVRQWMENIGVLGRSRSDN</sequence>
<organism evidence="1 2">
    <name type="scientific">Salipiger pallidus</name>
    <dbReference type="NCBI Taxonomy" id="1775170"/>
    <lineage>
        <taxon>Bacteria</taxon>
        <taxon>Pseudomonadati</taxon>
        <taxon>Pseudomonadota</taxon>
        <taxon>Alphaproteobacteria</taxon>
        <taxon>Rhodobacterales</taxon>
        <taxon>Roseobacteraceae</taxon>
        <taxon>Salipiger</taxon>
    </lineage>
</organism>
<accession>A0A8J2ZJ20</accession>
<dbReference type="AlphaFoldDB" id="A0A8J2ZJ20"/>
<name>A0A8J2ZJ20_9RHOB</name>
<dbReference type="SUPFAM" id="SSF53474">
    <property type="entry name" value="alpha/beta-Hydrolases"/>
    <property type="match status" value="1"/>
</dbReference>
<gene>
    <name evidence="1" type="ORF">GCM10011415_15540</name>
</gene>
<evidence type="ECO:0000313" key="1">
    <source>
        <dbReference type="EMBL" id="GGG69117.1"/>
    </source>
</evidence>
<keyword evidence="2" id="KW-1185">Reference proteome</keyword>
<dbReference type="Proteomes" id="UP000617145">
    <property type="component" value="Unassembled WGS sequence"/>
</dbReference>
<dbReference type="Gene3D" id="3.40.50.1820">
    <property type="entry name" value="alpha/beta hydrolase"/>
    <property type="match status" value="1"/>
</dbReference>
<dbReference type="EMBL" id="BMJV01000002">
    <property type="protein sequence ID" value="GGG69117.1"/>
    <property type="molecule type" value="Genomic_DNA"/>
</dbReference>
<reference evidence="1" key="2">
    <citation type="submission" date="2020-09" db="EMBL/GenBank/DDBJ databases">
        <authorList>
            <person name="Sun Q."/>
            <person name="Zhou Y."/>
        </authorList>
    </citation>
    <scope>NUCLEOTIDE SEQUENCE</scope>
    <source>
        <strain evidence="1">CGMCC 1.15762</strain>
    </source>
</reference>
<dbReference type="InterPro" id="IPR029058">
    <property type="entry name" value="AB_hydrolase_fold"/>
</dbReference>
<evidence type="ECO:0000313" key="2">
    <source>
        <dbReference type="Proteomes" id="UP000617145"/>
    </source>
</evidence>
<evidence type="ECO:0008006" key="3">
    <source>
        <dbReference type="Google" id="ProtNLM"/>
    </source>
</evidence>
<protein>
    <recommendedName>
        <fullName evidence="3">Prolyl oligopeptidase family protein</fullName>
    </recommendedName>
</protein>